<evidence type="ECO:0000256" key="1">
    <source>
        <dbReference type="ARBA" id="ARBA00022801"/>
    </source>
</evidence>
<gene>
    <name evidence="3" type="ORF">RB2654_03874</name>
</gene>
<dbReference type="PRINTS" id="PR00412">
    <property type="entry name" value="EPOXHYDRLASE"/>
</dbReference>
<dbReference type="InterPro" id="IPR000639">
    <property type="entry name" value="Epox_hydrolase-like"/>
</dbReference>
<evidence type="ECO:0000313" key="3">
    <source>
        <dbReference type="EMBL" id="EAQ11536.1"/>
    </source>
</evidence>
<dbReference type="Proteomes" id="UP000002931">
    <property type="component" value="Unassembled WGS sequence"/>
</dbReference>
<sequence>MNDKTFIETNGIRLATRIEGDGPLVILVHGFPETAYSWRKQASPLVEAGYRVCIPDVRGYGNSDAPEAVSAYAMEVMTRDFLGLAQALSEVPAVIVGHDWGAPLAWNTARLFPEQFRAVAGLSVPYAPPGDVAPIDLYHKLFTDKGRFFYQVYFQDEGVAEAELEADVEDSLAKFYYAWSGDCPPNGWPNDKAHGDPVLKGLPRPDLPLPWLTQDDLDRYAADFRTSGFRGPLNRYRNQREDHAFLKAHPSNPIIQQPSLFLYGDRDPVLTMFRTPPEDLLPKTLADLRGVHRLPGVGHWTQQEAPEAVNKALIDWLATL</sequence>
<evidence type="ECO:0000259" key="2">
    <source>
        <dbReference type="Pfam" id="PF00561"/>
    </source>
</evidence>
<dbReference type="Gene3D" id="3.40.50.1820">
    <property type="entry name" value="alpha/beta hydrolase"/>
    <property type="match status" value="1"/>
</dbReference>
<feature type="domain" description="AB hydrolase-1" evidence="2">
    <location>
        <begin position="23"/>
        <end position="304"/>
    </location>
</feature>
<reference evidence="3 4" key="1">
    <citation type="journal article" date="2010" name="J. Bacteriol.">
        <title>Genome sequences of Pelagibaca bermudensis HTCC2601T and Maritimibacter alkaliphilus HTCC2654T, the type strains of two marine Roseobacter genera.</title>
        <authorList>
            <person name="Thrash J.C."/>
            <person name="Cho J.C."/>
            <person name="Ferriera S."/>
            <person name="Johnson J."/>
            <person name="Vergin K.L."/>
            <person name="Giovannoni S.J."/>
        </authorList>
    </citation>
    <scope>NUCLEOTIDE SEQUENCE [LARGE SCALE GENOMIC DNA]</scope>
    <source>
        <strain evidence="3 4">HTCC2654</strain>
    </source>
</reference>
<name>A3VJF9_9RHOB</name>
<protein>
    <submittedName>
        <fullName evidence="3">Putative epoxide hydrolase</fullName>
    </submittedName>
</protein>
<dbReference type="SUPFAM" id="SSF53474">
    <property type="entry name" value="alpha/beta-Hydrolases"/>
    <property type="match status" value="1"/>
</dbReference>
<dbReference type="OrthoDB" id="9804723at2"/>
<dbReference type="STRING" id="314271.RB2654_03874"/>
<evidence type="ECO:0000313" key="4">
    <source>
        <dbReference type="Proteomes" id="UP000002931"/>
    </source>
</evidence>
<dbReference type="PANTHER" id="PTHR43329">
    <property type="entry name" value="EPOXIDE HYDROLASE"/>
    <property type="match status" value="1"/>
</dbReference>
<dbReference type="InterPro" id="IPR000073">
    <property type="entry name" value="AB_hydrolase_1"/>
</dbReference>
<dbReference type="RefSeq" id="WP_008328870.1">
    <property type="nucleotide sequence ID" value="NZ_CH902578.1"/>
</dbReference>
<organism evidence="3 4">
    <name type="scientific">Maritimibacter alkaliphilus HTCC2654</name>
    <dbReference type="NCBI Taxonomy" id="314271"/>
    <lineage>
        <taxon>Bacteria</taxon>
        <taxon>Pseudomonadati</taxon>
        <taxon>Pseudomonadota</taxon>
        <taxon>Alphaproteobacteria</taxon>
        <taxon>Rhodobacterales</taxon>
        <taxon>Roseobacteraceae</taxon>
        <taxon>Maritimibacter</taxon>
    </lineage>
</organism>
<dbReference type="AlphaFoldDB" id="A3VJF9"/>
<dbReference type="Pfam" id="PF00561">
    <property type="entry name" value="Abhydrolase_1"/>
    <property type="match status" value="1"/>
</dbReference>
<dbReference type="InterPro" id="IPR029058">
    <property type="entry name" value="AB_hydrolase_fold"/>
</dbReference>
<keyword evidence="4" id="KW-1185">Reference proteome</keyword>
<keyword evidence="1 3" id="KW-0378">Hydrolase</keyword>
<dbReference type="ESTHER" id="9rhob-a3vjf9">
    <property type="family name" value="Epoxide_hydrolase"/>
</dbReference>
<accession>A3VJF9</accession>
<comment type="caution">
    <text evidence="3">The sequence shown here is derived from an EMBL/GenBank/DDBJ whole genome shotgun (WGS) entry which is preliminary data.</text>
</comment>
<proteinExistence type="predicted"/>
<dbReference type="HOGENOM" id="CLU_020336_7_2_5"/>
<dbReference type="eggNOG" id="COG0596">
    <property type="taxonomic scope" value="Bacteria"/>
</dbReference>
<dbReference type="EMBL" id="AAMT01000014">
    <property type="protein sequence ID" value="EAQ11536.1"/>
    <property type="molecule type" value="Genomic_DNA"/>
</dbReference>
<dbReference type="GO" id="GO:0016787">
    <property type="term" value="F:hydrolase activity"/>
    <property type="evidence" value="ECO:0007669"/>
    <property type="project" value="UniProtKB-KW"/>
</dbReference>